<dbReference type="Gene3D" id="1.10.1740.10">
    <property type="match status" value="1"/>
</dbReference>
<dbReference type="Gene3D" id="1.10.10.10">
    <property type="entry name" value="Winged helix-like DNA-binding domain superfamily/Winged helix DNA-binding domain"/>
    <property type="match status" value="1"/>
</dbReference>
<dbReference type="OrthoDB" id="5508561at2"/>
<keyword evidence="7" id="KW-1185">Reference proteome</keyword>
<dbReference type="InterPro" id="IPR036388">
    <property type="entry name" value="WH-like_DNA-bd_sf"/>
</dbReference>
<keyword evidence="3" id="KW-0731">Sigma factor</keyword>
<accession>A0A4Y6PUZ1</accession>
<evidence type="ECO:0000256" key="1">
    <source>
        <dbReference type="ARBA" id="ARBA00010641"/>
    </source>
</evidence>
<dbReference type="SUPFAM" id="SSF88659">
    <property type="entry name" value="Sigma3 and sigma4 domains of RNA polymerase sigma factors"/>
    <property type="match status" value="1"/>
</dbReference>
<dbReference type="RefSeq" id="WP_141198297.1">
    <property type="nucleotide sequence ID" value="NZ_CP042468.1"/>
</dbReference>
<dbReference type="GO" id="GO:0006352">
    <property type="term" value="P:DNA-templated transcription initiation"/>
    <property type="evidence" value="ECO:0007669"/>
    <property type="project" value="InterPro"/>
</dbReference>
<evidence type="ECO:0000313" key="7">
    <source>
        <dbReference type="Proteomes" id="UP000315995"/>
    </source>
</evidence>
<sequence length="237" mass="27252">MELLESEENIEAFRRGDRDLLGDVYRHYVSDVERMLRGGFTFTSQGETVRFRGITQPFRLQEVIQESFIHTFRDKARQAYDPAREFRPYLLTIVRNLVIDRYRRRKLESQLFVHLGDMAYADEDEREVLGRLSGNEAQQGDPEESAWQSQLGVVLGEFLAALDDVDSRILEEHLLGSQTQQGMADELGMSRNDVRKRIRELRARLLRHLKSEGVIGNLEVADVMRAVTTLIALGVVG</sequence>
<dbReference type="Pfam" id="PF04542">
    <property type="entry name" value="Sigma70_r2"/>
    <property type="match status" value="1"/>
</dbReference>
<dbReference type="AlphaFoldDB" id="A0A4Y6PUZ1"/>
<dbReference type="SUPFAM" id="SSF88946">
    <property type="entry name" value="Sigma2 domain of RNA polymerase sigma factors"/>
    <property type="match status" value="1"/>
</dbReference>
<reference evidence="6 7" key="1">
    <citation type="submission" date="2019-06" db="EMBL/GenBank/DDBJ databases">
        <title>Persicimonas caeni gen. nov., sp. nov., a predatory bacterium isolated from solar saltern.</title>
        <authorList>
            <person name="Wang S."/>
        </authorList>
    </citation>
    <scope>NUCLEOTIDE SEQUENCE [LARGE SCALE GENOMIC DNA]</scope>
    <source>
        <strain evidence="6 7">YN101</strain>
    </source>
</reference>
<dbReference type="InterPro" id="IPR013324">
    <property type="entry name" value="RNA_pol_sigma_r3/r4-like"/>
</dbReference>
<dbReference type="InterPro" id="IPR013325">
    <property type="entry name" value="RNA_pol_sigma_r2"/>
</dbReference>
<dbReference type="InterPro" id="IPR039425">
    <property type="entry name" value="RNA_pol_sigma-70-like"/>
</dbReference>
<comment type="similarity">
    <text evidence="1">Belongs to the sigma-70 factor family. ECF subfamily.</text>
</comment>
<gene>
    <name evidence="6" type="ORF">FIV42_14020</name>
</gene>
<protein>
    <submittedName>
        <fullName evidence="6">Sigma-70 family RNA polymerase sigma factor</fullName>
    </submittedName>
</protein>
<accession>A0A5B8Y756</accession>
<evidence type="ECO:0000259" key="5">
    <source>
        <dbReference type="Pfam" id="PF04542"/>
    </source>
</evidence>
<dbReference type="InterPro" id="IPR014284">
    <property type="entry name" value="RNA_pol_sigma-70_dom"/>
</dbReference>
<organism evidence="6 7">
    <name type="scientific">Persicimonas caeni</name>
    <dbReference type="NCBI Taxonomy" id="2292766"/>
    <lineage>
        <taxon>Bacteria</taxon>
        <taxon>Deltaproteobacteria</taxon>
        <taxon>Bradymonadales</taxon>
        <taxon>Bradymonadaceae</taxon>
        <taxon>Persicimonas</taxon>
    </lineage>
</organism>
<evidence type="ECO:0000256" key="4">
    <source>
        <dbReference type="ARBA" id="ARBA00023163"/>
    </source>
</evidence>
<proteinExistence type="inferred from homology"/>
<evidence type="ECO:0000256" key="2">
    <source>
        <dbReference type="ARBA" id="ARBA00023015"/>
    </source>
</evidence>
<evidence type="ECO:0000256" key="3">
    <source>
        <dbReference type="ARBA" id="ARBA00023082"/>
    </source>
</evidence>
<feature type="domain" description="RNA polymerase sigma-70 region 2" evidence="5">
    <location>
        <begin position="60"/>
        <end position="106"/>
    </location>
</feature>
<dbReference type="EMBL" id="CP041186">
    <property type="protein sequence ID" value="QDG51817.1"/>
    <property type="molecule type" value="Genomic_DNA"/>
</dbReference>
<name>A0A4Y6PUZ1_PERCE</name>
<dbReference type="PANTHER" id="PTHR43133:SF62">
    <property type="entry name" value="RNA POLYMERASE SIGMA FACTOR SIGZ"/>
    <property type="match status" value="1"/>
</dbReference>
<keyword evidence="2" id="KW-0805">Transcription regulation</keyword>
<dbReference type="NCBIfam" id="TIGR02937">
    <property type="entry name" value="sigma70-ECF"/>
    <property type="match status" value="1"/>
</dbReference>
<keyword evidence="4" id="KW-0804">Transcription</keyword>
<dbReference type="Proteomes" id="UP000315995">
    <property type="component" value="Chromosome"/>
</dbReference>
<evidence type="ECO:0000313" key="6">
    <source>
        <dbReference type="EMBL" id="QDG51817.1"/>
    </source>
</evidence>
<dbReference type="PANTHER" id="PTHR43133">
    <property type="entry name" value="RNA POLYMERASE ECF-TYPE SIGMA FACTO"/>
    <property type="match status" value="1"/>
</dbReference>
<dbReference type="GO" id="GO:0016987">
    <property type="term" value="F:sigma factor activity"/>
    <property type="evidence" value="ECO:0007669"/>
    <property type="project" value="UniProtKB-KW"/>
</dbReference>
<dbReference type="InterPro" id="IPR007627">
    <property type="entry name" value="RNA_pol_sigma70_r2"/>
</dbReference>